<evidence type="ECO:0000256" key="1">
    <source>
        <dbReference type="SAM" id="MobiDB-lite"/>
    </source>
</evidence>
<gene>
    <name evidence="2" type="ORF">HS088_TW03G01101</name>
</gene>
<evidence type="ECO:0000313" key="3">
    <source>
        <dbReference type="Proteomes" id="UP000593562"/>
    </source>
</evidence>
<dbReference type="InParanoid" id="A0A7J7DWL5"/>
<dbReference type="PANTHER" id="PTHR37256">
    <property type="entry name" value="E1A-BINDING PROTEIN P400-LIKE"/>
    <property type="match status" value="1"/>
</dbReference>
<sequence length="269" mass="30825">MRILRHLLVSSYTRFDVYTDAPRVRLHTLFFFRFSFPFLTHLLQHSCSCLQFTLTYQSQSLPWSHIFIPEASKPATMDSHKTTTPTTAECPRKPMKRRSNTRRVSKDSAINMAEARREIVHALHLHRSSASATRRENTILGNNYNVNKPNFIVGSPFYCCSLINTLPTPEPIWSTTAPSILAAPAPAEELEFEWGENESSSWSWWFGFLKTLDKNSDRSCVEEESNADNIFMGKSGEMTFVEQSDDQGSFPDEWLVIPTNYDEDEEAVP</sequence>
<dbReference type="Proteomes" id="UP000593562">
    <property type="component" value="Unassembled WGS sequence"/>
</dbReference>
<name>A0A7J7DWL5_TRIWF</name>
<accession>A0A7J7DWL5</accession>
<dbReference type="AlphaFoldDB" id="A0A7J7DWL5"/>
<dbReference type="EMBL" id="JAAARO010000003">
    <property type="protein sequence ID" value="KAF5750762.1"/>
    <property type="molecule type" value="Genomic_DNA"/>
</dbReference>
<comment type="caution">
    <text evidence="2">The sequence shown here is derived from an EMBL/GenBank/DDBJ whole genome shotgun (WGS) entry which is preliminary data.</text>
</comment>
<evidence type="ECO:0000313" key="2">
    <source>
        <dbReference type="EMBL" id="KAF5750762.1"/>
    </source>
</evidence>
<proteinExistence type="predicted"/>
<organism evidence="2 3">
    <name type="scientific">Tripterygium wilfordii</name>
    <name type="common">Thunder God vine</name>
    <dbReference type="NCBI Taxonomy" id="458696"/>
    <lineage>
        <taxon>Eukaryota</taxon>
        <taxon>Viridiplantae</taxon>
        <taxon>Streptophyta</taxon>
        <taxon>Embryophyta</taxon>
        <taxon>Tracheophyta</taxon>
        <taxon>Spermatophyta</taxon>
        <taxon>Magnoliopsida</taxon>
        <taxon>eudicotyledons</taxon>
        <taxon>Gunneridae</taxon>
        <taxon>Pentapetalae</taxon>
        <taxon>rosids</taxon>
        <taxon>fabids</taxon>
        <taxon>Celastrales</taxon>
        <taxon>Celastraceae</taxon>
        <taxon>Tripterygium</taxon>
    </lineage>
</organism>
<feature type="region of interest" description="Disordered" evidence="1">
    <location>
        <begin position="75"/>
        <end position="106"/>
    </location>
</feature>
<reference evidence="2 3" key="1">
    <citation type="journal article" date="2020" name="Nat. Commun.">
        <title>Genome of Tripterygium wilfordii and identification of cytochrome P450 involved in triptolide biosynthesis.</title>
        <authorList>
            <person name="Tu L."/>
            <person name="Su P."/>
            <person name="Zhang Z."/>
            <person name="Gao L."/>
            <person name="Wang J."/>
            <person name="Hu T."/>
            <person name="Zhou J."/>
            <person name="Zhang Y."/>
            <person name="Zhao Y."/>
            <person name="Liu Y."/>
            <person name="Song Y."/>
            <person name="Tong Y."/>
            <person name="Lu Y."/>
            <person name="Yang J."/>
            <person name="Xu C."/>
            <person name="Jia M."/>
            <person name="Peters R.J."/>
            <person name="Huang L."/>
            <person name="Gao W."/>
        </authorList>
    </citation>
    <scope>NUCLEOTIDE SEQUENCE [LARGE SCALE GENOMIC DNA]</scope>
    <source>
        <strain evidence="3">cv. XIE 37</strain>
        <tissue evidence="2">Leaf</tissue>
    </source>
</reference>
<dbReference type="PANTHER" id="PTHR37256:SF3">
    <property type="entry name" value="FORMIN-F-LIKE"/>
    <property type="match status" value="1"/>
</dbReference>
<protein>
    <submittedName>
        <fullName evidence="2">Uncharacterized protein</fullName>
    </submittedName>
</protein>
<feature type="compositionally biased region" description="Basic residues" evidence="1">
    <location>
        <begin position="93"/>
        <end position="103"/>
    </location>
</feature>
<keyword evidence="3" id="KW-1185">Reference proteome</keyword>